<dbReference type="FunFam" id="3.40.1010.10:FF:000007">
    <property type="entry name" value="Ribosomal RNA small subunit methyltransferase I"/>
    <property type="match status" value="1"/>
</dbReference>
<accession>A0A1F6FY42</accession>
<dbReference type="CDD" id="cd11648">
    <property type="entry name" value="RsmI"/>
    <property type="match status" value="1"/>
</dbReference>
<evidence type="ECO:0000256" key="1">
    <source>
        <dbReference type="ARBA" id="ARBA00022490"/>
    </source>
</evidence>
<dbReference type="InterPro" id="IPR000878">
    <property type="entry name" value="4pyrrol_Mease"/>
</dbReference>
<reference evidence="8 9" key="1">
    <citation type="journal article" date="2016" name="Nat. Commun.">
        <title>Thousands of microbial genomes shed light on interconnected biogeochemical processes in an aquifer system.</title>
        <authorList>
            <person name="Anantharaman K."/>
            <person name="Brown C.T."/>
            <person name="Hug L.A."/>
            <person name="Sharon I."/>
            <person name="Castelle C.J."/>
            <person name="Probst A.J."/>
            <person name="Thomas B.C."/>
            <person name="Singh A."/>
            <person name="Wilkins M.J."/>
            <person name="Karaoz U."/>
            <person name="Brodie E.L."/>
            <person name="Williams K.H."/>
            <person name="Hubbard S.S."/>
            <person name="Banfield J.F."/>
        </authorList>
    </citation>
    <scope>NUCLEOTIDE SEQUENCE [LARGE SCALE GENOMIC DNA]</scope>
</reference>
<evidence type="ECO:0000313" key="9">
    <source>
        <dbReference type="Proteomes" id="UP000178601"/>
    </source>
</evidence>
<dbReference type="GO" id="GO:0005737">
    <property type="term" value="C:cytoplasm"/>
    <property type="evidence" value="ECO:0007669"/>
    <property type="project" value="UniProtKB-SubCell"/>
</dbReference>
<evidence type="ECO:0000256" key="3">
    <source>
        <dbReference type="ARBA" id="ARBA00022603"/>
    </source>
</evidence>
<protein>
    <recommendedName>
        <fullName evidence="6">Ribosomal RNA small subunit methyltransferase I</fullName>
        <ecNumber evidence="6">2.1.1.198</ecNumber>
    </recommendedName>
    <alternativeName>
        <fullName evidence="6">16S rRNA 2'-O-ribose C1402 methyltransferase</fullName>
    </alternativeName>
    <alternativeName>
        <fullName evidence="6">rRNA (cytidine-2'-O-)-methyltransferase RsmI</fullName>
    </alternativeName>
</protein>
<dbReference type="GO" id="GO:0070677">
    <property type="term" value="F:rRNA (cytosine-2'-O-)-methyltransferase activity"/>
    <property type="evidence" value="ECO:0007669"/>
    <property type="project" value="UniProtKB-UniRule"/>
</dbReference>
<dbReference type="Proteomes" id="UP000178601">
    <property type="component" value="Unassembled WGS sequence"/>
</dbReference>
<comment type="caution">
    <text evidence="8">The sequence shown here is derived from an EMBL/GenBank/DDBJ whole genome shotgun (WGS) entry which is preliminary data.</text>
</comment>
<evidence type="ECO:0000256" key="2">
    <source>
        <dbReference type="ARBA" id="ARBA00022552"/>
    </source>
</evidence>
<dbReference type="Gene3D" id="3.40.1010.10">
    <property type="entry name" value="Cobalt-precorrin-4 Transmethylase, Domain 1"/>
    <property type="match status" value="1"/>
</dbReference>
<dbReference type="InterPro" id="IPR035996">
    <property type="entry name" value="4pyrrol_Methylase_sf"/>
</dbReference>
<dbReference type="InterPro" id="IPR014776">
    <property type="entry name" value="4pyrrole_Mease_sub2"/>
</dbReference>
<dbReference type="InterPro" id="IPR014777">
    <property type="entry name" value="4pyrrole_Mease_sub1"/>
</dbReference>
<name>A0A1F6FY42_9BACT</name>
<evidence type="ECO:0000256" key="4">
    <source>
        <dbReference type="ARBA" id="ARBA00022679"/>
    </source>
</evidence>
<evidence type="ECO:0000259" key="7">
    <source>
        <dbReference type="Pfam" id="PF00590"/>
    </source>
</evidence>
<keyword evidence="2 6" id="KW-0698">rRNA processing</keyword>
<dbReference type="InterPro" id="IPR018063">
    <property type="entry name" value="SAM_MeTrfase_RsmI_CS"/>
</dbReference>
<evidence type="ECO:0000313" key="8">
    <source>
        <dbReference type="EMBL" id="OGG90795.1"/>
    </source>
</evidence>
<dbReference type="SUPFAM" id="SSF53790">
    <property type="entry name" value="Tetrapyrrole methylase"/>
    <property type="match status" value="1"/>
</dbReference>
<dbReference type="Gene3D" id="3.30.950.10">
    <property type="entry name" value="Methyltransferase, Cobalt-precorrin-4 Transmethylase, Domain 2"/>
    <property type="match status" value="1"/>
</dbReference>
<keyword evidence="4 6" id="KW-0808">Transferase</keyword>
<dbReference type="NCBIfam" id="TIGR00096">
    <property type="entry name" value="16S rRNA (cytidine(1402)-2'-O)-methyltransferase"/>
    <property type="match status" value="1"/>
</dbReference>
<sequence>MLSIVSTPIGNLGDITDRAKITLTQCDAIVCEDTRVTGKLLSLLGFPKKELLSFHSFTGRKKVDEFIKRLTKGQHLVLVSDAGTPGISDPGYALVSAVRDAGITMEVIPGPSAFLAALSVSGLPINEFVYLGFLPLKRGRQKALENMRREMRTIVFYESPHRIRRTLQELADVLADQPMRMLVICRELTKMHEEVIGTTIGSITNDVLPKLMIKGEFCVVLGPI</sequence>
<keyword evidence="3 6" id="KW-0489">Methyltransferase</keyword>
<dbReference type="Pfam" id="PF00590">
    <property type="entry name" value="TP_methylase"/>
    <property type="match status" value="1"/>
</dbReference>
<evidence type="ECO:0000256" key="6">
    <source>
        <dbReference type="HAMAP-Rule" id="MF_01877"/>
    </source>
</evidence>
<dbReference type="AlphaFoldDB" id="A0A1F6FY42"/>
<keyword evidence="5 6" id="KW-0949">S-adenosyl-L-methionine</keyword>
<comment type="similarity">
    <text evidence="6">Belongs to the methyltransferase superfamily. RsmI family.</text>
</comment>
<proteinExistence type="inferred from homology"/>
<dbReference type="PANTHER" id="PTHR46111:SF1">
    <property type="entry name" value="RIBOSOMAL RNA SMALL SUBUNIT METHYLTRANSFERASE I"/>
    <property type="match status" value="1"/>
</dbReference>
<dbReference type="EMBL" id="MFMQ01000085">
    <property type="protein sequence ID" value="OGG90795.1"/>
    <property type="molecule type" value="Genomic_DNA"/>
</dbReference>
<organism evidence="8 9">
    <name type="scientific">Candidatus Kaiserbacteria bacterium RIFCSPLOWO2_12_FULL_53_8</name>
    <dbReference type="NCBI Taxonomy" id="1798529"/>
    <lineage>
        <taxon>Bacteria</taxon>
        <taxon>Candidatus Kaiseribacteriota</taxon>
    </lineage>
</organism>
<dbReference type="HAMAP" id="MF_01877">
    <property type="entry name" value="16SrRNA_methyltr_I"/>
    <property type="match status" value="1"/>
</dbReference>
<dbReference type="EC" id="2.1.1.198" evidence="6"/>
<comment type="subcellular location">
    <subcellularLocation>
        <location evidence="6">Cytoplasm</location>
    </subcellularLocation>
</comment>
<dbReference type="PANTHER" id="PTHR46111">
    <property type="entry name" value="RIBOSOMAL RNA SMALL SUBUNIT METHYLTRANSFERASE I"/>
    <property type="match status" value="1"/>
</dbReference>
<dbReference type="FunFam" id="3.30.950.10:FF:000002">
    <property type="entry name" value="Ribosomal RNA small subunit methyltransferase I"/>
    <property type="match status" value="1"/>
</dbReference>
<dbReference type="PROSITE" id="PS01296">
    <property type="entry name" value="RSMI"/>
    <property type="match status" value="1"/>
</dbReference>
<dbReference type="PIRSF" id="PIRSF005917">
    <property type="entry name" value="MTase_YraL"/>
    <property type="match status" value="1"/>
</dbReference>
<dbReference type="InterPro" id="IPR008189">
    <property type="entry name" value="rRNA_ssu_MeTfrase_I"/>
</dbReference>
<feature type="domain" description="Tetrapyrrole methylase" evidence="7">
    <location>
        <begin position="1"/>
        <end position="203"/>
    </location>
</feature>
<evidence type="ECO:0000256" key="5">
    <source>
        <dbReference type="ARBA" id="ARBA00022691"/>
    </source>
</evidence>
<gene>
    <name evidence="6" type="primary">rsmI</name>
    <name evidence="8" type="ORF">A3H16_02350</name>
</gene>
<comment type="function">
    <text evidence="6">Catalyzes the 2'-O-methylation of the ribose of cytidine 1402 (C1402) in 16S rRNA.</text>
</comment>
<keyword evidence="1 6" id="KW-0963">Cytoplasm</keyword>
<comment type="catalytic activity">
    <reaction evidence="6">
        <text>cytidine(1402) in 16S rRNA + S-adenosyl-L-methionine = 2'-O-methylcytidine(1402) in 16S rRNA + S-adenosyl-L-homocysteine + H(+)</text>
        <dbReference type="Rhea" id="RHEA:42924"/>
        <dbReference type="Rhea" id="RHEA-COMP:10285"/>
        <dbReference type="Rhea" id="RHEA-COMP:10286"/>
        <dbReference type="ChEBI" id="CHEBI:15378"/>
        <dbReference type="ChEBI" id="CHEBI:57856"/>
        <dbReference type="ChEBI" id="CHEBI:59789"/>
        <dbReference type="ChEBI" id="CHEBI:74495"/>
        <dbReference type="ChEBI" id="CHEBI:82748"/>
        <dbReference type="EC" id="2.1.1.198"/>
    </reaction>
</comment>